<evidence type="ECO:0000256" key="4">
    <source>
        <dbReference type="ARBA" id="ARBA00022729"/>
    </source>
</evidence>
<comment type="caution">
    <text evidence="7">The sequence shown here is derived from an EMBL/GenBank/DDBJ whole genome shotgun (WGS) entry which is preliminary data.</text>
</comment>
<feature type="compositionally biased region" description="Basic and acidic residues" evidence="5">
    <location>
        <begin position="137"/>
        <end position="155"/>
    </location>
</feature>
<sequence length="335" mass="33710">MRHRSTGPLVAATAAVLTAALAACGTDAPAGTTATGPAQAELLDVVSSTNVYGAVAQAVGGDLVEVTSLIDDPSADPHSYETTPADAAAVAGADVVVFNGGGYDDFMTRLVESAGGEPKVIDVVALSGLAPAEDAEEHAGEEHAGEEHAGEEEGHAHGSFNEHVWYSLPTVQALAGRLATDMGAADPANAATFTANAERFSTQVGELITEAGAVATAKPGARVAVTEPVPGYLLQAAGLTDVTPEAFTEAVEEDTDPPAAALAETLTLFGPPEPVAALIVNAQTTTPSTDQVRAAAQTGGVPVVEFTETLPEGTTDYPTWMGAQIDALSAALNGN</sequence>
<keyword evidence="8" id="KW-1185">Reference proteome</keyword>
<dbReference type="PANTHER" id="PTHR42953:SF1">
    <property type="entry name" value="METAL-BINDING PROTEIN HI_0362-RELATED"/>
    <property type="match status" value="1"/>
</dbReference>
<keyword evidence="3" id="KW-0479">Metal-binding</keyword>
<evidence type="ECO:0000256" key="2">
    <source>
        <dbReference type="ARBA" id="ARBA00022448"/>
    </source>
</evidence>
<comment type="subcellular location">
    <subcellularLocation>
        <location evidence="1">Cell envelope</location>
    </subcellularLocation>
</comment>
<feature type="chain" id="PRO_5045287337" evidence="6">
    <location>
        <begin position="23"/>
        <end position="335"/>
    </location>
</feature>
<dbReference type="PROSITE" id="PS51257">
    <property type="entry name" value="PROKAR_LIPOPROTEIN"/>
    <property type="match status" value="1"/>
</dbReference>
<dbReference type="EMBL" id="JAGSOV010000019">
    <property type="protein sequence ID" value="MCO1655177.1"/>
    <property type="molecule type" value="Genomic_DNA"/>
</dbReference>
<evidence type="ECO:0000256" key="3">
    <source>
        <dbReference type="ARBA" id="ARBA00022723"/>
    </source>
</evidence>
<dbReference type="Proteomes" id="UP001165283">
    <property type="component" value="Unassembled WGS sequence"/>
</dbReference>
<evidence type="ECO:0000256" key="1">
    <source>
        <dbReference type="ARBA" id="ARBA00004196"/>
    </source>
</evidence>
<organism evidence="7 8">
    <name type="scientific">Pseudonocardia humida</name>
    <dbReference type="NCBI Taxonomy" id="2800819"/>
    <lineage>
        <taxon>Bacteria</taxon>
        <taxon>Bacillati</taxon>
        <taxon>Actinomycetota</taxon>
        <taxon>Actinomycetes</taxon>
        <taxon>Pseudonocardiales</taxon>
        <taxon>Pseudonocardiaceae</taxon>
        <taxon>Pseudonocardia</taxon>
    </lineage>
</organism>
<reference evidence="7" key="1">
    <citation type="submission" date="2021-04" db="EMBL/GenBank/DDBJ databases">
        <title>Pseudonocardia sp. nov., isolated from sandy soil of mangrove forest.</title>
        <authorList>
            <person name="Zan Z."/>
            <person name="Huang R."/>
            <person name="Liu W."/>
        </authorList>
    </citation>
    <scope>NUCLEOTIDE SEQUENCE</scope>
    <source>
        <strain evidence="7">S2-4</strain>
    </source>
</reference>
<dbReference type="Pfam" id="PF01297">
    <property type="entry name" value="ZnuA"/>
    <property type="match status" value="1"/>
</dbReference>
<evidence type="ECO:0000256" key="6">
    <source>
        <dbReference type="SAM" id="SignalP"/>
    </source>
</evidence>
<feature type="region of interest" description="Disordered" evidence="5">
    <location>
        <begin position="132"/>
        <end position="155"/>
    </location>
</feature>
<evidence type="ECO:0000313" key="8">
    <source>
        <dbReference type="Proteomes" id="UP001165283"/>
    </source>
</evidence>
<keyword evidence="4 6" id="KW-0732">Signal</keyword>
<dbReference type="PANTHER" id="PTHR42953">
    <property type="entry name" value="HIGH-AFFINITY ZINC UPTAKE SYSTEM PROTEIN ZNUA-RELATED"/>
    <property type="match status" value="1"/>
</dbReference>
<evidence type="ECO:0000256" key="5">
    <source>
        <dbReference type="SAM" id="MobiDB-lite"/>
    </source>
</evidence>
<dbReference type="InterPro" id="IPR050492">
    <property type="entry name" value="Bact_metal-bind_prot9"/>
</dbReference>
<dbReference type="InterPro" id="IPR006127">
    <property type="entry name" value="ZnuA-like"/>
</dbReference>
<name>A0ABT0ZWR3_9PSEU</name>
<dbReference type="Gene3D" id="3.40.50.1980">
    <property type="entry name" value="Nitrogenase molybdenum iron protein domain"/>
    <property type="match status" value="1"/>
</dbReference>
<dbReference type="RefSeq" id="WP_252436950.1">
    <property type="nucleotide sequence ID" value="NZ_JAGSOV010000019.1"/>
</dbReference>
<protein>
    <submittedName>
        <fullName evidence="7">Zinc ABC transporter substrate-binding protein</fullName>
    </submittedName>
</protein>
<keyword evidence="2" id="KW-0813">Transport</keyword>
<gene>
    <name evidence="7" type="ORF">KDL28_08940</name>
</gene>
<accession>A0ABT0ZWR3</accession>
<dbReference type="SUPFAM" id="SSF53807">
    <property type="entry name" value="Helical backbone' metal receptor"/>
    <property type="match status" value="1"/>
</dbReference>
<proteinExistence type="predicted"/>
<feature type="signal peptide" evidence="6">
    <location>
        <begin position="1"/>
        <end position="22"/>
    </location>
</feature>
<evidence type="ECO:0000313" key="7">
    <source>
        <dbReference type="EMBL" id="MCO1655177.1"/>
    </source>
</evidence>